<dbReference type="InterPro" id="IPR003663">
    <property type="entry name" value="Sugar/inositol_transpt"/>
</dbReference>
<dbReference type="InterPro" id="IPR005829">
    <property type="entry name" value="Sugar_transporter_CS"/>
</dbReference>
<keyword evidence="5 10" id="KW-1133">Transmembrane helix</keyword>
<evidence type="ECO:0000313" key="12">
    <source>
        <dbReference type="EMBL" id="KAK5058540.1"/>
    </source>
</evidence>
<dbReference type="PANTHER" id="PTHR48020:SF22">
    <property type="entry name" value="MAJOR FACILITATOR SUPERFAMILY (MFS) PROFILE DOMAIN-CONTAINING PROTEIN-RELATED"/>
    <property type="match status" value="1"/>
</dbReference>
<proteinExistence type="inferred from homology"/>
<dbReference type="FunFam" id="1.20.1250.20:FF:000073">
    <property type="entry name" value="MFS myo-inositol transporter, putative"/>
    <property type="match status" value="1"/>
</dbReference>
<feature type="region of interest" description="Disordered" evidence="9">
    <location>
        <begin position="25"/>
        <end position="61"/>
    </location>
</feature>
<comment type="caution">
    <text evidence="12">The sequence shown here is derived from an EMBL/GenBank/DDBJ whole genome shotgun (WGS) entry which is preliminary data.</text>
</comment>
<feature type="transmembrane region" description="Helical" evidence="10">
    <location>
        <begin position="198"/>
        <end position="217"/>
    </location>
</feature>
<evidence type="ECO:0000256" key="8">
    <source>
        <dbReference type="RuleBase" id="RU003346"/>
    </source>
</evidence>
<keyword evidence="4 10" id="KW-0812">Transmembrane</keyword>
<dbReference type="InterPro" id="IPR050814">
    <property type="entry name" value="Myo-inositol_Transporter"/>
</dbReference>
<feature type="transmembrane region" description="Helical" evidence="10">
    <location>
        <begin position="229"/>
        <end position="251"/>
    </location>
</feature>
<accession>A0AAV9NHF1</accession>
<keyword evidence="13" id="KW-1185">Reference proteome</keyword>
<dbReference type="EMBL" id="JAVRRD010000005">
    <property type="protein sequence ID" value="KAK5058540.1"/>
    <property type="molecule type" value="Genomic_DNA"/>
</dbReference>
<dbReference type="PROSITE" id="PS50850">
    <property type="entry name" value="MFS"/>
    <property type="match status" value="1"/>
</dbReference>
<keyword evidence="3 8" id="KW-0813">Transport</keyword>
<evidence type="ECO:0000256" key="4">
    <source>
        <dbReference type="ARBA" id="ARBA00022692"/>
    </source>
</evidence>
<dbReference type="PRINTS" id="PR00171">
    <property type="entry name" value="SUGRTRNSPORT"/>
</dbReference>
<comment type="subcellular location">
    <subcellularLocation>
        <location evidence="1">Membrane</location>
        <topology evidence="1">Multi-pass membrane protein</topology>
    </subcellularLocation>
</comment>
<dbReference type="NCBIfam" id="TIGR00879">
    <property type="entry name" value="SP"/>
    <property type="match status" value="1"/>
</dbReference>
<comment type="catalytic activity">
    <reaction evidence="7">
        <text>myo-inositol(out) + H(+)(out) = myo-inositol(in) + H(+)(in)</text>
        <dbReference type="Rhea" id="RHEA:60364"/>
        <dbReference type="ChEBI" id="CHEBI:15378"/>
        <dbReference type="ChEBI" id="CHEBI:17268"/>
    </reaction>
</comment>
<feature type="transmembrane region" description="Helical" evidence="10">
    <location>
        <begin position="375"/>
        <end position="397"/>
    </location>
</feature>
<feature type="transmembrane region" description="Helical" evidence="10">
    <location>
        <begin position="345"/>
        <end position="363"/>
    </location>
</feature>
<feature type="transmembrane region" description="Helical" evidence="10">
    <location>
        <begin position="142"/>
        <end position="162"/>
    </location>
</feature>
<protein>
    <recommendedName>
        <fullName evidence="11">Major facilitator superfamily (MFS) profile domain-containing protein</fullName>
    </recommendedName>
</protein>
<gene>
    <name evidence="12" type="ORF">LTR84_010803</name>
</gene>
<dbReference type="PANTHER" id="PTHR48020">
    <property type="entry name" value="PROTON MYO-INOSITOL COTRANSPORTER"/>
    <property type="match status" value="1"/>
</dbReference>
<dbReference type="GO" id="GO:1904679">
    <property type="term" value="P:myo-inositol import across plasma membrane"/>
    <property type="evidence" value="ECO:0007669"/>
    <property type="project" value="TreeGrafter"/>
</dbReference>
<dbReference type="GO" id="GO:0016020">
    <property type="term" value="C:membrane"/>
    <property type="evidence" value="ECO:0007669"/>
    <property type="project" value="UniProtKB-SubCell"/>
</dbReference>
<dbReference type="InterPro" id="IPR005828">
    <property type="entry name" value="MFS_sugar_transport-like"/>
</dbReference>
<feature type="transmembrane region" description="Helical" evidence="10">
    <location>
        <begin position="169"/>
        <end position="192"/>
    </location>
</feature>
<dbReference type="Proteomes" id="UP001358417">
    <property type="component" value="Unassembled WGS sequence"/>
</dbReference>
<evidence type="ECO:0000256" key="2">
    <source>
        <dbReference type="ARBA" id="ARBA00010992"/>
    </source>
</evidence>
<dbReference type="GO" id="GO:0005366">
    <property type="term" value="F:myo-inositol:proton symporter activity"/>
    <property type="evidence" value="ECO:0007669"/>
    <property type="project" value="TreeGrafter"/>
</dbReference>
<evidence type="ECO:0000259" key="11">
    <source>
        <dbReference type="PROSITE" id="PS50850"/>
    </source>
</evidence>
<feature type="transmembrane region" description="Helical" evidence="10">
    <location>
        <begin position="541"/>
        <end position="559"/>
    </location>
</feature>
<evidence type="ECO:0000313" key="13">
    <source>
        <dbReference type="Proteomes" id="UP001358417"/>
    </source>
</evidence>
<keyword evidence="6 10" id="KW-0472">Membrane</keyword>
<dbReference type="Pfam" id="PF00083">
    <property type="entry name" value="Sugar_tr"/>
    <property type="match status" value="2"/>
</dbReference>
<comment type="similarity">
    <text evidence="2 8">Belongs to the major facilitator superfamily. Sugar transporter (TC 2.A.1.1) family.</text>
</comment>
<evidence type="ECO:0000256" key="1">
    <source>
        <dbReference type="ARBA" id="ARBA00004141"/>
    </source>
</evidence>
<dbReference type="PROSITE" id="PS00217">
    <property type="entry name" value="SUGAR_TRANSPORT_2"/>
    <property type="match status" value="1"/>
</dbReference>
<dbReference type="PROSITE" id="PS00216">
    <property type="entry name" value="SUGAR_TRANSPORT_1"/>
    <property type="match status" value="2"/>
</dbReference>
<feature type="transmembrane region" description="Helical" evidence="10">
    <location>
        <begin position="468"/>
        <end position="489"/>
    </location>
</feature>
<dbReference type="Gene3D" id="1.20.1250.20">
    <property type="entry name" value="MFS general substrate transporter like domains"/>
    <property type="match status" value="1"/>
</dbReference>
<dbReference type="InterPro" id="IPR036259">
    <property type="entry name" value="MFS_trans_sf"/>
</dbReference>
<evidence type="ECO:0000256" key="6">
    <source>
        <dbReference type="ARBA" id="ARBA00023136"/>
    </source>
</evidence>
<reference evidence="12 13" key="1">
    <citation type="submission" date="2023-08" db="EMBL/GenBank/DDBJ databases">
        <title>Black Yeasts Isolated from many extreme environments.</title>
        <authorList>
            <person name="Coleine C."/>
            <person name="Stajich J.E."/>
            <person name="Selbmann L."/>
        </authorList>
    </citation>
    <scope>NUCLEOTIDE SEQUENCE [LARGE SCALE GENOMIC DNA]</scope>
    <source>
        <strain evidence="12 13">CCFEE 5792</strain>
    </source>
</reference>
<feature type="transmembrane region" description="Helical" evidence="10">
    <location>
        <begin position="257"/>
        <end position="278"/>
    </location>
</feature>
<evidence type="ECO:0000256" key="10">
    <source>
        <dbReference type="SAM" id="Phobius"/>
    </source>
</evidence>
<feature type="transmembrane region" description="Helical" evidence="10">
    <location>
        <begin position="433"/>
        <end position="456"/>
    </location>
</feature>
<evidence type="ECO:0000256" key="7">
    <source>
        <dbReference type="ARBA" id="ARBA00049119"/>
    </source>
</evidence>
<feature type="transmembrane region" description="Helical" evidence="10">
    <location>
        <begin position="96"/>
        <end position="122"/>
    </location>
</feature>
<sequence length="609" mass="65771">MANRDHLAFEQGIQEKGEKVAHMDTYQPGRSSLRPDSTLRASFDRRNSASAPTSRRNSVRKSFDKANLAMVCPDSTHVEINDDETTQDIDSIAVSWYVWLISATASIAGSLFGYDTGIISAVLVYLNSDLNHRPVTPSEKELITSLCSGGAFIGSIIAGLTADKYGRKIAIYVGCVLFTIGALLQAVAYTIAQMSVGRLVVGLGVGSAAMVVPLYVAEIAPTKVRGRLIGLNNMSITGGQVISYGIGAAFAHVPHGWRYMVGLGGVPAIILACLLPFCPESPRQLIYHGKIAEAEAVLAKIYKGASIEQVRAKAATIAAACEEVKELNQDQSRWGKIKKLHTDPACFRALVCACGLMVISQMSGFNTLMYYSSTLFALVGFSNPVAVGLVVAGTNFVVNDLDQQQVNPILDLQAMLTCPVVMCVDPIGRRRVLVSTVWGMSAGLLAVAVAFSFIPVDTHTLALETTKVTAPAIVVLVFIIWFVAFYGVSVGNTAWMSTDFFPMEVRATGTMWLTCSCWGSNIIVSSTFLSMMKGMTPSGAFGFYAAICGIGWVLIILFYPEVSGLNLEEISEVFQHGFGVRYARQLRKDKKAEIKERLRNQPRIAAVGH</sequence>
<evidence type="ECO:0000256" key="5">
    <source>
        <dbReference type="ARBA" id="ARBA00022989"/>
    </source>
</evidence>
<dbReference type="SUPFAM" id="SSF103473">
    <property type="entry name" value="MFS general substrate transporter"/>
    <property type="match status" value="1"/>
</dbReference>
<dbReference type="AlphaFoldDB" id="A0AAV9NHF1"/>
<dbReference type="RefSeq" id="XP_064709063.1">
    <property type="nucleotide sequence ID" value="XM_064854337.1"/>
</dbReference>
<name>A0AAV9NHF1_9EURO</name>
<evidence type="ECO:0000256" key="3">
    <source>
        <dbReference type="ARBA" id="ARBA00022448"/>
    </source>
</evidence>
<organism evidence="12 13">
    <name type="scientific">Exophiala bonariae</name>
    <dbReference type="NCBI Taxonomy" id="1690606"/>
    <lineage>
        <taxon>Eukaryota</taxon>
        <taxon>Fungi</taxon>
        <taxon>Dikarya</taxon>
        <taxon>Ascomycota</taxon>
        <taxon>Pezizomycotina</taxon>
        <taxon>Eurotiomycetes</taxon>
        <taxon>Chaetothyriomycetidae</taxon>
        <taxon>Chaetothyriales</taxon>
        <taxon>Herpotrichiellaceae</taxon>
        <taxon>Exophiala</taxon>
    </lineage>
</organism>
<evidence type="ECO:0000256" key="9">
    <source>
        <dbReference type="SAM" id="MobiDB-lite"/>
    </source>
</evidence>
<dbReference type="GeneID" id="89978958"/>
<feature type="domain" description="Major facilitator superfamily (MFS) profile" evidence="11">
    <location>
        <begin position="101"/>
        <end position="563"/>
    </location>
</feature>
<dbReference type="InterPro" id="IPR020846">
    <property type="entry name" value="MFS_dom"/>
</dbReference>